<proteinExistence type="predicted"/>
<sequence>GAKKPYVMVSHATSLQSLFILRPFNYSVICSHPSQDIRQEMLRLDVLNLNT</sequence>
<keyword evidence="2" id="KW-1185">Reference proteome</keyword>
<name>A0A9P6ZYJ6_9AGAM</name>
<dbReference type="Proteomes" id="UP000714275">
    <property type="component" value="Unassembled WGS sequence"/>
</dbReference>
<protein>
    <submittedName>
        <fullName evidence="1">Uncharacterized protein</fullName>
    </submittedName>
</protein>
<feature type="non-terminal residue" evidence="1">
    <location>
        <position position="51"/>
    </location>
</feature>
<accession>A0A9P6ZYJ6</accession>
<dbReference type="AlphaFoldDB" id="A0A9P6ZYJ6"/>
<comment type="caution">
    <text evidence="1">The sequence shown here is derived from an EMBL/GenBank/DDBJ whole genome shotgun (WGS) entry which is preliminary data.</text>
</comment>
<evidence type="ECO:0000313" key="2">
    <source>
        <dbReference type="Proteomes" id="UP000714275"/>
    </source>
</evidence>
<dbReference type="EMBL" id="JABBWD010000013">
    <property type="protein sequence ID" value="KAG1779169.1"/>
    <property type="molecule type" value="Genomic_DNA"/>
</dbReference>
<evidence type="ECO:0000313" key="1">
    <source>
        <dbReference type="EMBL" id="KAG1779169.1"/>
    </source>
</evidence>
<gene>
    <name evidence="1" type="ORF">EV702DRAFT_947573</name>
</gene>
<reference evidence="1" key="1">
    <citation type="journal article" date="2020" name="New Phytol.">
        <title>Comparative genomics reveals dynamic genome evolution in host specialist ectomycorrhizal fungi.</title>
        <authorList>
            <person name="Lofgren L.A."/>
            <person name="Nguyen N.H."/>
            <person name="Vilgalys R."/>
            <person name="Ruytinx J."/>
            <person name="Liao H.L."/>
            <person name="Branco S."/>
            <person name="Kuo A."/>
            <person name="LaButti K."/>
            <person name="Lipzen A."/>
            <person name="Andreopoulos W."/>
            <person name="Pangilinan J."/>
            <person name="Riley R."/>
            <person name="Hundley H."/>
            <person name="Na H."/>
            <person name="Barry K."/>
            <person name="Grigoriev I.V."/>
            <person name="Stajich J.E."/>
            <person name="Kennedy P.G."/>
        </authorList>
    </citation>
    <scope>NUCLEOTIDE SEQUENCE</scope>
    <source>
        <strain evidence="1">DOB743</strain>
    </source>
</reference>
<dbReference type="OrthoDB" id="432234at2759"/>
<feature type="non-terminal residue" evidence="1">
    <location>
        <position position="1"/>
    </location>
</feature>
<organism evidence="1 2">
    <name type="scientific">Suillus placidus</name>
    <dbReference type="NCBI Taxonomy" id="48579"/>
    <lineage>
        <taxon>Eukaryota</taxon>
        <taxon>Fungi</taxon>
        <taxon>Dikarya</taxon>
        <taxon>Basidiomycota</taxon>
        <taxon>Agaricomycotina</taxon>
        <taxon>Agaricomycetes</taxon>
        <taxon>Agaricomycetidae</taxon>
        <taxon>Boletales</taxon>
        <taxon>Suillineae</taxon>
        <taxon>Suillaceae</taxon>
        <taxon>Suillus</taxon>
    </lineage>
</organism>